<dbReference type="AlphaFoldDB" id="A0A9P6FYC6"/>
<dbReference type="GO" id="GO:0016491">
    <property type="term" value="F:oxidoreductase activity"/>
    <property type="evidence" value="ECO:0007669"/>
    <property type="project" value="InterPro"/>
</dbReference>
<sequence length="380" mass="41621">SFATPSKKASGGCCGGAGPDGGCCKDNKVSTYPQESTVRFPSVLFKSYDPTQELIFPPRLMKKVPEPLHFQGRKAQWFRPTTLAQVLQIKAAYPSAKFVGGNTEIGVETKFKYMEYSPYVYLHDVAELQGVKITDEGITIGANVTAPVLTALLANIKYFAGNQIRNAASVAGNVATASPISDLNPVFVASNTEFSILSSDQSADAAARVVPATNFFVGYRKTALNPATDILTEIHVPFTRPGEYIRSFKQAKRKDDDIAIVTAAIRVQLGPDNTIVETGFGYGGMSAFTCQAKKTSEFLKGKRWGDKAVLDGALELLDEDLPMQYSTPGGMPEYRRTLAKSFFVRFWWDVIEQIKIEVEHDHGDIKLLTEEIHRDISLGA</sequence>
<dbReference type="GO" id="GO:0005506">
    <property type="term" value="F:iron ion binding"/>
    <property type="evidence" value="ECO:0007669"/>
    <property type="project" value="InterPro"/>
</dbReference>
<dbReference type="SMART" id="SM01092">
    <property type="entry name" value="CO_deh_flav_C"/>
    <property type="match status" value="1"/>
</dbReference>
<dbReference type="Gene3D" id="1.10.150.120">
    <property type="entry name" value="[2Fe-2S]-binding domain"/>
    <property type="match status" value="1"/>
</dbReference>
<evidence type="ECO:0000259" key="1">
    <source>
        <dbReference type="PROSITE" id="PS51387"/>
    </source>
</evidence>
<dbReference type="GO" id="GO:0071949">
    <property type="term" value="F:FAD binding"/>
    <property type="evidence" value="ECO:0007669"/>
    <property type="project" value="InterPro"/>
</dbReference>
<dbReference type="Pfam" id="PF03450">
    <property type="entry name" value="CO_deh_flav_C"/>
    <property type="match status" value="1"/>
</dbReference>
<dbReference type="PANTHER" id="PTHR45444">
    <property type="entry name" value="XANTHINE DEHYDROGENASE"/>
    <property type="match status" value="1"/>
</dbReference>
<dbReference type="SUPFAM" id="SSF56176">
    <property type="entry name" value="FAD-binding/transporter-associated domain-like"/>
    <property type="match status" value="1"/>
</dbReference>
<dbReference type="Gene3D" id="3.30.390.50">
    <property type="entry name" value="CO dehydrogenase flavoprotein, C-terminal domain"/>
    <property type="match status" value="1"/>
</dbReference>
<dbReference type="Pfam" id="PF00941">
    <property type="entry name" value="FAD_binding_5"/>
    <property type="match status" value="1"/>
</dbReference>
<dbReference type="InterPro" id="IPR016167">
    <property type="entry name" value="FAD-bd_PCMH_sub1"/>
</dbReference>
<dbReference type="EMBL" id="JAABOA010000856">
    <property type="protein sequence ID" value="KAF9582966.1"/>
    <property type="molecule type" value="Genomic_DNA"/>
</dbReference>
<dbReference type="InterPro" id="IPR002346">
    <property type="entry name" value="Mopterin_DH_FAD-bd"/>
</dbReference>
<comment type="caution">
    <text evidence="2">The sequence shown here is derived from an EMBL/GenBank/DDBJ whole genome shotgun (WGS) entry which is preliminary data.</text>
</comment>
<dbReference type="FunFam" id="3.30.43.10:FF:000001">
    <property type="entry name" value="Xanthine dehydrogenase/oxidase"/>
    <property type="match status" value="1"/>
</dbReference>
<gene>
    <name evidence="2" type="primary">AOX1_1</name>
    <name evidence="2" type="ORF">BGW38_010514</name>
</gene>
<dbReference type="InterPro" id="IPR016169">
    <property type="entry name" value="FAD-bd_PCMH_sub2"/>
</dbReference>
<organism evidence="2 3">
    <name type="scientific">Lunasporangiospora selenospora</name>
    <dbReference type="NCBI Taxonomy" id="979761"/>
    <lineage>
        <taxon>Eukaryota</taxon>
        <taxon>Fungi</taxon>
        <taxon>Fungi incertae sedis</taxon>
        <taxon>Mucoromycota</taxon>
        <taxon>Mortierellomycotina</taxon>
        <taxon>Mortierellomycetes</taxon>
        <taxon>Mortierellales</taxon>
        <taxon>Mortierellaceae</taxon>
        <taxon>Lunasporangiospora</taxon>
    </lineage>
</organism>
<accession>A0A9P6FYC6</accession>
<dbReference type="InterPro" id="IPR036318">
    <property type="entry name" value="FAD-bd_PCMH-like_sf"/>
</dbReference>
<feature type="domain" description="FAD-binding PCMH-type" evidence="1">
    <location>
        <begin position="70"/>
        <end position="241"/>
    </location>
</feature>
<dbReference type="SUPFAM" id="SSF55447">
    <property type="entry name" value="CO dehydrogenase flavoprotein C-terminal domain-like"/>
    <property type="match status" value="1"/>
</dbReference>
<proteinExistence type="predicted"/>
<reference evidence="2" key="1">
    <citation type="journal article" date="2020" name="Fungal Divers.">
        <title>Resolving the Mortierellaceae phylogeny through synthesis of multi-gene phylogenetics and phylogenomics.</title>
        <authorList>
            <person name="Vandepol N."/>
            <person name="Liber J."/>
            <person name="Desiro A."/>
            <person name="Na H."/>
            <person name="Kennedy M."/>
            <person name="Barry K."/>
            <person name="Grigoriev I.V."/>
            <person name="Miller A.N."/>
            <person name="O'Donnell K."/>
            <person name="Stajich J.E."/>
            <person name="Bonito G."/>
        </authorList>
    </citation>
    <scope>NUCLEOTIDE SEQUENCE</scope>
    <source>
        <strain evidence="2">KOD1015</strain>
    </source>
</reference>
<dbReference type="InterPro" id="IPR005107">
    <property type="entry name" value="CO_DH_flav_C"/>
</dbReference>
<keyword evidence="3" id="KW-1185">Reference proteome</keyword>
<protein>
    <submittedName>
        <fullName evidence="2">Alternative oxidase, mitochondrial</fullName>
    </submittedName>
</protein>
<feature type="non-terminal residue" evidence="2">
    <location>
        <position position="380"/>
    </location>
</feature>
<dbReference type="Gene3D" id="3.30.43.10">
    <property type="entry name" value="Uridine Diphospho-n-acetylenolpyruvylglucosamine Reductase, domain 2"/>
    <property type="match status" value="1"/>
</dbReference>
<dbReference type="InterPro" id="IPR016208">
    <property type="entry name" value="Ald_Oxase/xanthine_DH-like"/>
</dbReference>
<dbReference type="OrthoDB" id="8300278at2759"/>
<dbReference type="PANTHER" id="PTHR45444:SF3">
    <property type="entry name" value="XANTHINE DEHYDROGENASE"/>
    <property type="match status" value="1"/>
</dbReference>
<dbReference type="InterPro" id="IPR036683">
    <property type="entry name" value="CO_DH_flav_C_dom_sf"/>
</dbReference>
<dbReference type="Gene3D" id="3.30.465.10">
    <property type="match status" value="1"/>
</dbReference>
<evidence type="ECO:0000313" key="3">
    <source>
        <dbReference type="Proteomes" id="UP000780801"/>
    </source>
</evidence>
<name>A0A9P6FYC6_9FUNG</name>
<evidence type="ECO:0000313" key="2">
    <source>
        <dbReference type="EMBL" id="KAF9582966.1"/>
    </source>
</evidence>
<dbReference type="Proteomes" id="UP000780801">
    <property type="component" value="Unassembled WGS sequence"/>
</dbReference>
<dbReference type="PROSITE" id="PS51387">
    <property type="entry name" value="FAD_PCMH"/>
    <property type="match status" value="1"/>
</dbReference>
<dbReference type="InterPro" id="IPR016166">
    <property type="entry name" value="FAD-bd_PCMH"/>
</dbReference>